<reference evidence="5" key="2">
    <citation type="submission" date="2024-06" db="EMBL/GenBank/DDBJ databases">
        <authorList>
            <person name="Petrova K.O."/>
            <person name="Toshchakov S.V."/>
            <person name="Boltjanskaja Y.V."/>
            <person name="Kevbrin V."/>
        </authorList>
    </citation>
    <scope>NUCLEOTIDE SEQUENCE</scope>
    <source>
        <strain evidence="5">Z-910T</strain>
    </source>
</reference>
<reference evidence="5" key="1">
    <citation type="journal article" date="2013" name="Extremophiles">
        <title>Proteinivorax tanatarense gen. nov., sp. nov., an anaerobic, haloalkaliphilic, proteolytic bacterium isolated from a decaying algal bloom, and proposal of Proteinivoraceae fam. nov.</title>
        <authorList>
            <person name="Kevbrin V."/>
            <person name="Boltyanskaya Y."/>
            <person name="Zhilina T."/>
            <person name="Kolganova T."/>
            <person name="Lavrentjeva E."/>
            <person name="Kuznetsov B."/>
        </authorList>
    </citation>
    <scope>NUCLEOTIDE SEQUENCE</scope>
    <source>
        <strain evidence="5">Z-910T</strain>
    </source>
</reference>
<dbReference type="PANTHER" id="PTHR32089:SF112">
    <property type="entry name" value="LYSOZYME-LIKE PROTEIN-RELATED"/>
    <property type="match status" value="1"/>
</dbReference>
<dbReference type="InterPro" id="IPR036291">
    <property type="entry name" value="NAD(P)-bd_dom_sf"/>
</dbReference>
<accession>A0AAU7VIP0</accession>
<dbReference type="Gene3D" id="3.40.50.720">
    <property type="entry name" value="NAD(P)-binding Rossmann-like Domain"/>
    <property type="match status" value="1"/>
</dbReference>
<gene>
    <name evidence="5" type="ORF">PRVXT_001940</name>
</gene>
<dbReference type="AlphaFoldDB" id="A0AAU7VIP0"/>
<dbReference type="PANTHER" id="PTHR32089">
    <property type="entry name" value="METHYL-ACCEPTING CHEMOTAXIS PROTEIN MCPB"/>
    <property type="match status" value="1"/>
</dbReference>
<dbReference type="SMART" id="SM00283">
    <property type="entry name" value="MA"/>
    <property type="match status" value="1"/>
</dbReference>
<evidence type="ECO:0000256" key="1">
    <source>
        <dbReference type="ARBA" id="ARBA00023224"/>
    </source>
</evidence>
<name>A0AAU7VIP0_9FIRM</name>
<dbReference type="SUPFAM" id="SSF51735">
    <property type="entry name" value="NAD(P)-binding Rossmann-fold domains"/>
    <property type="match status" value="1"/>
</dbReference>
<protein>
    <submittedName>
        <fullName evidence="5">Methyl-accepting chemotaxis protein</fullName>
    </submittedName>
</protein>
<keyword evidence="1 2" id="KW-0807">Transducer</keyword>
<dbReference type="EMBL" id="CP158367">
    <property type="protein sequence ID" value="XBX73924.1"/>
    <property type="molecule type" value="Genomic_DNA"/>
</dbReference>
<dbReference type="Gene3D" id="1.10.287.950">
    <property type="entry name" value="Methyl-accepting chemotaxis protein"/>
    <property type="match status" value="1"/>
</dbReference>
<keyword evidence="3" id="KW-0175">Coiled coil</keyword>
<organism evidence="5">
    <name type="scientific">Proteinivorax tanatarense</name>
    <dbReference type="NCBI Taxonomy" id="1260629"/>
    <lineage>
        <taxon>Bacteria</taxon>
        <taxon>Bacillati</taxon>
        <taxon>Bacillota</taxon>
        <taxon>Clostridia</taxon>
        <taxon>Eubacteriales</taxon>
        <taxon>Proteinivoracaceae</taxon>
        <taxon>Proteinivorax</taxon>
    </lineage>
</organism>
<evidence type="ECO:0000256" key="2">
    <source>
        <dbReference type="PROSITE-ProRule" id="PRU00284"/>
    </source>
</evidence>
<dbReference type="Pfam" id="PF00015">
    <property type="entry name" value="MCPsignal"/>
    <property type="match status" value="1"/>
</dbReference>
<dbReference type="SUPFAM" id="SSF58104">
    <property type="entry name" value="Methyl-accepting chemotaxis protein (MCP) signaling domain"/>
    <property type="match status" value="1"/>
</dbReference>
<feature type="domain" description="Methyl-accepting transducer" evidence="4">
    <location>
        <begin position="109"/>
        <end position="283"/>
    </location>
</feature>
<dbReference type="GO" id="GO:0016020">
    <property type="term" value="C:membrane"/>
    <property type="evidence" value="ECO:0007669"/>
    <property type="project" value="InterPro"/>
</dbReference>
<dbReference type="PROSITE" id="PS50111">
    <property type="entry name" value="CHEMOTAXIS_TRANSDUC_2"/>
    <property type="match status" value="1"/>
</dbReference>
<sequence length="283" mass="30213">MKIGIVGGGEGGTEIIRVLSGLSNVELAWVTDIDPKAPGLMIAKENGVLTKQDFLPLLSEEIDCVIEATGVPAVKKSLIGNISENTTLIDGKGANLIMEIVQGRNTLIAELKSMADKLKNDLETLNKNLQVVGDAVKEVETGVQKLRDMNHTLQTESKQAVVSVDRTESVLSLIKSISHQTKILGINSSIEAARAGEVGKGFNVVAGEIQKLATTSNSSVEEIEQILRNIKDCIDKVNQGVDGTTDVTEKQAQASENVAASLNQLSLISKEIKDFAEEIVAID</sequence>
<proteinExistence type="predicted"/>
<evidence type="ECO:0000256" key="3">
    <source>
        <dbReference type="SAM" id="Coils"/>
    </source>
</evidence>
<dbReference type="GO" id="GO:0007165">
    <property type="term" value="P:signal transduction"/>
    <property type="evidence" value="ECO:0007669"/>
    <property type="project" value="UniProtKB-KW"/>
</dbReference>
<dbReference type="RefSeq" id="WP_350342686.1">
    <property type="nucleotide sequence ID" value="NZ_CP158367.1"/>
</dbReference>
<dbReference type="InterPro" id="IPR004089">
    <property type="entry name" value="MCPsignal_dom"/>
</dbReference>
<feature type="coiled-coil region" evidence="3">
    <location>
        <begin position="108"/>
        <end position="135"/>
    </location>
</feature>
<evidence type="ECO:0000259" key="4">
    <source>
        <dbReference type="PROSITE" id="PS50111"/>
    </source>
</evidence>
<evidence type="ECO:0000313" key="5">
    <source>
        <dbReference type="EMBL" id="XBX73924.1"/>
    </source>
</evidence>